<feature type="non-terminal residue" evidence="1">
    <location>
        <position position="88"/>
    </location>
</feature>
<accession>A0A9E1F917</accession>
<evidence type="ECO:0000313" key="1">
    <source>
        <dbReference type="EMBL" id="MBS5830074.1"/>
    </source>
</evidence>
<evidence type="ECO:0000313" key="2">
    <source>
        <dbReference type="Proteomes" id="UP000824019"/>
    </source>
</evidence>
<gene>
    <name evidence="1" type="ORF">KIC69_04485</name>
</gene>
<protein>
    <submittedName>
        <fullName evidence="1">EscN/YscN/HrcN family type III secretion system ATPase</fullName>
    </submittedName>
</protein>
<sequence length="88" mass="9613">MSLERINSRLKEGVKLSNTFGVITKITATTIEITGLRPSIGDIVRIVAKDKSKNGLGMVTQIKTDGAYISPFGFVEGFRIGDFVYESD</sequence>
<organism evidence="1 2">
    <name type="scientific">Campylobacter concisus</name>
    <dbReference type="NCBI Taxonomy" id="199"/>
    <lineage>
        <taxon>Bacteria</taxon>
        <taxon>Pseudomonadati</taxon>
        <taxon>Campylobacterota</taxon>
        <taxon>Epsilonproteobacteria</taxon>
        <taxon>Campylobacterales</taxon>
        <taxon>Campylobacteraceae</taxon>
        <taxon>Campylobacter</taxon>
    </lineage>
</organism>
<dbReference type="EMBL" id="JAHAKR010000168">
    <property type="protein sequence ID" value="MBS5830074.1"/>
    <property type="molecule type" value="Genomic_DNA"/>
</dbReference>
<reference evidence="1" key="1">
    <citation type="submission" date="2021-02" db="EMBL/GenBank/DDBJ databases">
        <title>Infant gut strain persistence is associated with maternal origin, phylogeny, and functional potential including surface adhesion and iron acquisition.</title>
        <authorList>
            <person name="Lou Y.C."/>
        </authorList>
    </citation>
    <scope>NUCLEOTIDE SEQUENCE</scope>
    <source>
        <strain evidence="1">L3_101_000G1_dasL3_101_000G1_concoct_7_sub</strain>
    </source>
</reference>
<comment type="caution">
    <text evidence="1">The sequence shown here is derived from an EMBL/GenBank/DDBJ whole genome shotgun (WGS) entry which is preliminary data.</text>
</comment>
<dbReference type="Proteomes" id="UP000824019">
    <property type="component" value="Unassembled WGS sequence"/>
</dbReference>
<proteinExistence type="predicted"/>
<dbReference type="AlphaFoldDB" id="A0A9E1F917"/>
<name>A0A9E1F917_9BACT</name>